<evidence type="ECO:0000256" key="1">
    <source>
        <dbReference type="ARBA" id="ARBA00004342"/>
    </source>
</evidence>
<dbReference type="SMART" id="SM01224">
    <property type="entry name" value="G_gamma"/>
    <property type="match status" value="1"/>
</dbReference>
<evidence type="ECO:0000259" key="11">
    <source>
        <dbReference type="PROSITE" id="PS50058"/>
    </source>
</evidence>
<evidence type="ECO:0000313" key="13">
    <source>
        <dbReference type="Proteomes" id="UP000006718"/>
    </source>
</evidence>
<feature type="region of interest" description="Disordered" evidence="10">
    <location>
        <begin position="1"/>
        <end position="87"/>
    </location>
</feature>
<comment type="subcellular location">
    <subcellularLocation>
        <location evidence="1 9">Cell membrane</location>
        <topology evidence="1 9">Lipid-anchor</topology>
        <orientation evidence="1 9">Cytoplasmic side</orientation>
    </subcellularLocation>
</comment>
<dbReference type="PaxDb" id="9544-ENSMMUP00000023561"/>
<dbReference type="ExpressionAtlas" id="F7ES96">
    <property type="expression patterns" value="baseline"/>
</dbReference>
<comment type="similarity">
    <text evidence="2 9">Belongs to the G protein gamma family.</text>
</comment>
<comment type="subunit">
    <text evidence="9">G proteins are composed of 3 units; alpha, beta and gamma.</text>
</comment>
<dbReference type="CDD" id="cd00068">
    <property type="entry name" value="GGL"/>
    <property type="match status" value="1"/>
</dbReference>
<evidence type="ECO:0000313" key="12">
    <source>
        <dbReference type="Ensembl" id="ENSMMUP00000023561.3"/>
    </source>
</evidence>
<dbReference type="Bgee" id="ENSMMUG00000017924">
    <property type="expression patterns" value="Expressed in Ammon's horn and 20 other cell types or tissues"/>
</dbReference>
<feature type="compositionally biased region" description="Polar residues" evidence="10">
    <location>
        <begin position="74"/>
        <end position="87"/>
    </location>
</feature>
<dbReference type="Gene3D" id="4.10.260.10">
    <property type="entry name" value="Transducin (heterotrimeric G protein), gamma chain"/>
    <property type="match status" value="1"/>
</dbReference>
<evidence type="ECO:0000256" key="3">
    <source>
        <dbReference type="ARBA" id="ARBA00022475"/>
    </source>
</evidence>
<keyword evidence="4" id="KW-0488">Methylation</keyword>
<comment type="function">
    <text evidence="9">Guanine nucleotide-binding proteins (G proteins) are involved as a modulator or transducer in various transmembrane signaling systems. The beta and gamma chains are required for the GTPase activity, for replacement of GDP by GTP, and for G protein-effector interaction.</text>
</comment>
<feature type="compositionally biased region" description="Basic and acidic residues" evidence="10">
    <location>
        <begin position="1"/>
        <end position="31"/>
    </location>
</feature>
<dbReference type="InterPro" id="IPR036284">
    <property type="entry name" value="GGL_sf"/>
</dbReference>
<dbReference type="AlphaFoldDB" id="F7ES96"/>
<dbReference type="Proteomes" id="UP000006718">
    <property type="component" value="Chromosome 19"/>
</dbReference>
<protein>
    <recommendedName>
        <fullName evidence="9">Guanine nucleotide-binding protein subunit gamma</fullName>
    </recommendedName>
</protein>
<dbReference type="InterPro" id="IPR001770">
    <property type="entry name" value="G-protein_gamma"/>
</dbReference>
<reference evidence="12" key="3">
    <citation type="submission" date="2025-08" db="UniProtKB">
        <authorList>
            <consortium name="Ensembl"/>
        </authorList>
    </citation>
    <scope>IDENTIFICATION</scope>
    <source>
        <strain evidence="12">17573</strain>
    </source>
</reference>
<keyword evidence="7 9" id="KW-0449">Lipoprotein</keyword>
<evidence type="ECO:0000256" key="9">
    <source>
        <dbReference type="RuleBase" id="RU004973"/>
    </source>
</evidence>
<evidence type="ECO:0000256" key="8">
    <source>
        <dbReference type="ARBA" id="ARBA00023289"/>
    </source>
</evidence>
<sequence length="169" mass="17686">ERHRVPQEDSSGRDTGRGTKIGLTDKREGPERQPQGGGAAGKVAPGGGGSVGPAPQGRGRGGPEGPRRCLPASVTATSPAQSSNSLNSCASFNPFPAATMSNNMAKIAEARKTVEQLKLEVNIDRMKVSQAAAELLAFCETHAKDDPLVTPVPAAENPFRDKRLFCVLL</sequence>
<dbReference type="VEuPathDB" id="HostDB:ENSMMUG00000017924"/>
<reference evidence="12" key="4">
    <citation type="submission" date="2025-09" db="UniProtKB">
        <authorList>
            <consortium name="Ensembl"/>
        </authorList>
    </citation>
    <scope>IDENTIFICATION</scope>
    <source>
        <strain evidence="12">17573</strain>
    </source>
</reference>
<dbReference type="Ensembl" id="ENSMMUT00000025183.4">
    <property type="protein sequence ID" value="ENSMMUP00000023561.3"/>
    <property type="gene ID" value="ENSMMUG00000017924.4"/>
</dbReference>
<dbReference type="GO" id="GO:0031681">
    <property type="term" value="F:G-protein beta-subunit binding"/>
    <property type="evidence" value="ECO:0007669"/>
    <property type="project" value="InterPro"/>
</dbReference>
<feature type="domain" description="G protein gamma" evidence="11">
    <location>
        <begin position="103"/>
        <end position="169"/>
    </location>
</feature>
<reference evidence="12" key="2">
    <citation type="submission" date="2019-01" db="EMBL/GenBank/DDBJ databases">
        <authorList>
            <person name="Graves T."/>
            <person name="Eichler E.E."/>
            <person name="Wilson R.K."/>
        </authorList>
    </citation>
    <scope>NUCLEOTIDE SEQUENCE [LARGE SCALE GENOMIC DNA]</scope>
    <source>
        <strain evidence="12">17573</strain>
    </source>
</reference>
<evidence type="ECO:0000256" key="7">
    <source>
        <dbReference type="ARBA" id="ARBA00023288"/>
    </source>
</evidence>
<dbReference type="GO" id="GO:0007186">
    <property type="term" value="P:G protein-coupled receptor signaling pathway"/>
    <property type="evidence" value="ECO:0007669"/>
    <property type="project" value="InterPro"/>
</dbReference>
<evidence type="ECO:0000256" key="5">
    <source>
        <dbReference type="ARBA" id="ARBA00023136"/>
    </source>
</evidence>
<dbReference type="GeneTree" id="ENSGT00950000183181"/>
<dbReference type="PROSITE" id="PS50058">
    <property type="entry name" value="G_PROTEIN_GAMMA"/>
    <property type="match status" value="1"/>
</dbReference>
<dbReference type="SMART" id="SM00224">
    <property type="entry name" value="GGL"/>
    <property type="match status" value="1"/>
</dbReference>
<dbReference type="InterPro" id="IPR015898">
    <property type="entry name" value="G-protein_gamma-like_dom"/>
</dbReference>
<evidence type="ECO:0000256" key="2">
    <source>
        <dbReference type="ARBA" id="ARBA00007431"/>
    </source>
</evidence>
<dbReference type="SUPFAM" id="SSF48670">
    <property type="entry name" value="Transducin (heterotrimeric G protein), gamma chain"/>
    <property type="match status" value="1"/>
</dbReference>
<organism evidence="12 13">
    <name type="scientific">Macaca mulatta</name>
    <name type="common">Rhesus macaque</name>
    <dbReference type="NCBI Taxonomy" id="9544"/>
    <lineage>
        <taxon>Eukaryota</taxon>
        <taxon>Metazoa</taxon>
        <taxon>Chordata</taxon>
        <taxon>Craniata</taxon>
        <taxon>Vertebrata</taxon>
        <taxon>Euteleostomi</taxon>
        <taxon>Mammalia</taxon>
        <taxon>Eutheria</taxon>
        <taxon>Euarchontoglires</taxon>
        <taxon>Primates</taxon>
        <taxon>Haplorrhini</taxon>
        <taxon>Catarrhini</taxon>
        <taxon>Cercopithecidae</taxon>
        <taxon>Cercopithecinae</taxon>
        <taxon>Macaca</taxon>
    </lineage>
</organism>
<name>F7ES96_MACMU</name>
<keyword evidence="6 9" id="KW-0807">Transducer</keyword>
<gene>
    <name evidence="12" type="primary">GNG8</name>
</gene>
<dbReference type="HOGENOM" id="CLU_168377_0_1_1"/>
<evidence type="ECO:0000256" key="4">
    <source>
        <dbReference type="ARBA" id="ARBA00022481"/>
    </source>
</evidence>
<keyword evidence="5 9" id="KW-0472">Membrane</keyword>
<dbReference type="SMR" id="F7ES96"/>
<evidence type="ECO:0000256" key="6">
    <source>
        <dbReference type="ARBA" id="ARBA00023224"/>
    </source>
</evidence>
<evidence type="ECO:0000256" key="10">
    <source>
        <dbReference type="SAM" id="MobiDB-lite"/>
    </source>
</evidence>
<dbReference type="Pfam" id="PF00631">
    <property type="entry name" value="G-gamma"/>
    <property type="match status" value="1"/>
</dbReference>
<dbReference type="eggNOG" id="KOG4119">
    <property type="taxonomic scope" value="Eukaryota"/>
</dbReference>
<dbReference type="PANTHER" id="PTHR13809">
    <property type="entry name" value="GUANINE NUCLEOTIDE-BINDING PROTEIN GAMMA SUBUNIT"/>
    <property type="match status" value="1"/>
</dbReference>
<proteinExistence type="inferred from homology"/>
<reference evidence="13" key="1">
    <citation type="journal article" date="2007" name="Science">
        <title>Evolutionary and biomedical insights from the rhesus macaque genome.</title>
        <authorList>
            <person name="Gibbs R.A."/>
            <person name="Rogers J."/>
            <person name="Katze M.G."/>
            <person name="Bumgarner R."/>
            <person name="Weinstock G.M."/>
            <person name="Mardis E.R."/>
            <person name="Remington K.A."/>
            <person name="Strausberg R.L."/>
            <person name="Venter J.C."/>
            <person name="Wilson R.K."/>
            <person name="Batzer M.A."/>
            <person name="Bustamante C.D."/>
            <person name="Eichler E.E."/>
            <person name="Hahn M.W."/>
            <person name="Hardison R.C."/>
            <person name="Makova K.D."/>
            <person name="Miller W."/>
            <person name="Milosavljevic A."/>
            <person name="Palermo R.E."/>
            <person name="Siepel A."/>
            <person name="Sikela J.M."/>
            <person name="Attaway T."/>
            <person name="Bell S."/>
            <person name="Bernard K.E."/>
            <person name="Buhay C.J."/>
            <person name="Chandrabose M.N."/>
            <person name="Dao M."/>
            <person name="Davis C."/>
            <person name="Delehaunty K.D."/>
            <person name="Ding Y."/>
            <person name="Dinh H.H."/>
            <person name="Dugan-Rocha S."/>
            <person name="Fulton L.A."/>
            <person name="Gabisi R.A."/>
            <person name="Garner T.T."/>
            <person name="Godfrey J."/>
            <person name="Hawes A.C."/>
            <person name="Hernandez J."/>
            <person name="Hines S."/>
            <person name="Holder M."/>
            <person name="Hume J."/>
            <person name="Jhangiani S.N."/>
            <person name="Joshi V."/>
            <person name="Khan Z.M."/>
            <person name="Kirkness E.F."/>
            <person name="Cree A."/>
            <person name="Fowler R.G."/>
            <person name="Lee S."/>
            <person name="Lewis L.R."/>
            <person name="Li Z."/>
            <person name="Liu Y.-S."/>
            <person name="Moore S.M."/>
            <person name="Muzny D."/>
            <person name="Nazareth L.V."/>
            <person name="Ngo D.N."/>
            <person name="Okwuonu G.O."/>
            <person name="Pai G."/>
            <person name="Parker D."/>
            <person name="Paul H.A."/>
            <person name="Pfannkoch C."/>
            <person name="Pohl C.S."/>
            <person name="Rogers Y.-H.C."/>
            <person name="Ruiz S.J."/>
            <person name="Sabo A."/>
            <person name="Santibanez J."/>
            <person name="Schneider B.W."/>
            <person name="Smith S.M."/>
            <person name="Sodergren E."/>
            <person name="Svatek A.F."/>
            <person name="Utterback T.R."/>
            <person name="Vattathil S."/>
            <person name="Warren W."/>
            <person name="White C.S."/>
            <person name="Chinwalla A.T."/>
            <person name="Feng Y."/>
            <person name="Halpern A.L."/>
            <person name="Hillier L.W."/>
            <person name="Huang X."/>
            <person name="Minx P."/>
            <person name="Nelson J.O."/>
            <person name="Pepin K.H."/>
            <person name="Qin X."/>
            <person name="Sutton G.G."/>
            <person name="Venter E."/>
            <person name="Walenz B.P."/>
            <person name="Wallis J.W."/>
            <person name="Worley K.C."/>
            <person name="Yang S.-P."/>
            <person name="Jones S.M."/>
            <person name="Marra M.A."/>
            <person name="Rocchi M."/>
            <person name="Schein J.E."/>
            <person name="Baertsch R."/>
            <person name="Clarke L."/>
            <person name="Csuros M."/>
            <person name="Glasscock J."/>
            <person name="Harris R.A."/>
            <person name="Havlak P."/>
            <person name="Jackson A.R."/>
            <person name="Jiang H."/>
            <person name="Liu Y."/>
            <person name="Messina D.N."/>
            <person name="Shen Y."/>
            <person name="Song H.X.-Z."/>
            <person name="Wylie T."/>
            <person name="Zhang L."/>
            <person name="Birney E."/>
            <person name="Han K."/>
            <person name="Konkel M.K."/>
            <person name="Lee J."/>
            <person name="Smit A.F.A."/>
            <person name="Ullmer B."/>
            <person name="Wang H."/>
            <person name="Xing J."/>
            <person name="Burhans R."/>
            <person name="Cheng Z."/>
            <person name="Karro J.E."/>
            <person name="Ma J."/>
            <person name="Raney B."/>
            <person name="She X."/>
            <person name="Cox M.J."/>
            <person name="Demuth J.P."/>
            <person name="Dumas L.J."/>
            <person name="Han S.-G."/>
            <person name="Hopkins J."/>
            <person name="Karimpour-Fard A."/>
            <person name="Kim Y.H."/>
            <person name="Pollack J.R."/>
            <person name="Vinar T."/>
            <person name="Addo-Quaye C."/>
            <person name="Degenhardt J."/>
            <person name="Denby A."/>
            <person name="Hubisz M.J."/>
            <person name="Indap A."/>
            <person name="Kosiol C."/>
            <person name="Lahn B.T."/>
            <person name="Lawson H.A."/>
            <person name="Marklein A."/>
            <person name="Nielsen R."/>
            <person name="Vallender E.J."/>
            <person name="Clark A.G."/>
            <person name="Ferguson B."/>
            <person name="Hernandez R.D."/>
            <person name="Hirani K."/>
            <person name="Kehrer-Sawatzki H."/>
            <person name="Kolb J."/>
            <person name="Patil S."/>
            <person name="Pu L.-L."/>
            <person name="Ren Y."/>
            <person name="Smith D.G."/>
            <person name="Wheeler D.A."/>
            <person name="Schenck I."/>
            <person name="Ball E.V."/>
            <person name="Chen R."/>
            <person name="Cooper D.N."/>
            <person name="Giardine B."/>
            <person name="Hsu F."/>
            <person name="Kent W.J."/>
            <person name="Lesk A."/>
            <person name="Nelson D.L."/>
            <person name="O'brien W.E."/>
            <person name="Pruefer K."/>
            <person name="Stenson P.D."/>
            <person name="Wallace J.C."/>
            <person name="Ke H."/>
            <person name="Liu X.-M."/>
            <person name="Wang P."/>
            <person name="Xiang A.P."/>
            <person name="Yang F."/>
            <person name="Barber G.P."/>
            <person name="Haussler D."/>
            <person name="Karolchik D."/>
            <person name="Kern A.D."/>
            <person name="Kuhn R.M."/>
            <person name="Smith K.E."/>
            <person name="Zwieg A.S."/>
        </authorList>
    </citation>
    <scope>NUCLEOTIDE SEQUENCE [LARGE SCALE GENOMIC DNA]</scope>
    <source>
        <strain evidence="13">17573</strain>
    </source>
</reference>
<feature type="compositionally biased region" description="Gly residues" evidence="10">
    <location>
        <begin position="35"/>
        <end position="51"/>
    </location>
</feature>
<keyword evidence="13" id="KW-1185">Reference proteome</keyword>
<keyword evidence="8" id="KW-0636">Prenylation</keyword>
<accession>F7ES96</accession>
<dbReference type="PRINTS" id="PR00321">
    <property type="entry name" value="GPROTEING"/>
</dbReference>
<dbReference type="FunFam" id="4.10.260.10:FF:000001">
    <property type="entry name" value="Guanine nucleotide-binding protein subunit gamma"/>
    <property type="match status" value="1"/>
</dbReference>
<keyword evidence="3 9" id="KW-1003">Cell membrane</keyword>
<dbReference type="GO" id="GO:0005834">
    <property type="term" value="C:heterotrimeric G-protein complex"/>
    <property type="evidence" value="ECO:0007669"/>
    <property type="project" value="InterPro"/>
</dbReference>